<protein>
    <submittedName>
        <fullName evidence="2">Uncharacterized protein</fullName>
    </submittedName>
</protein>
<evidence type="ECO:0000313" key="2">
    <source>
        <dbReference type="EMBL" id="AHX26571.1"/>
    </source>
</evidence>
<proteinExistence type="predicted"/>
<sequence>MTKARTPKKTKSSRAGKPEEKATMTKHGLWTPESSKETAREIRKLNKEEPATRTVTEAVDKTRLSLPQERGAPDL</sequence>
<name>X5HLN0_DEIDV</name>
<keyword evidence="3" id="KW-1185">Reference proteome</keyword>
<gene>
    <name evidence="2" type="ordered locus">Deide_3p00854</name>
</gene>
<dbReference type="KEGG" id="ddr:Deide_3p00854"/>
<geneLocation type="plasmid" evidence="3">
    <name>pDeide3</name>
</geneLocation>
<accession>X5HLN0</accession>
<evidence type="ECO:0000256" key="1">
    <source>
        <dbReference type="SAM" id="MobiDB-lite"/>
    </source>
</evidence>
<reference evidence="2 3" key="1">
    <citation type="journal article" date="2009" name="PLoS Genet.">
        <title>Alliance of proteomics and genomics to unravel the specificities of Sahara bacterium Deinococcus deserti.</title>
        <authorList>
            <person name="de Groot A."/>
            <person name="Dulermo R."/>
            <person name="Ortet P."/>
            <person name="Blanchard L."/>
            <person name="Guerin P."/>
            <person name="Fernandez B."/>
            <person name="Vacherie B."/>
            <person name="Dossat C."/>
            <person name="Jolivet E."/>
            <person name="Siguier P."/>
            <person name="Chandler M."/>
            <person name="Barakat M."/>
            <person name="Dedieu A."/>
            <person name="Barbe V."/>
            <person name="Heulin T."/>
            <person name="Sommer S."/>
            <person name="Achouak W."/>
            <person name="Armengaud J."/>
        </authorList>
    </citation>
    <scope>NUCLEOTIDE SEQUENCE [LARGE SCALE GENOMIC DNA]</scope>
    <source>
        <strain evidence="3">DSM 17065 / CIP 109153 / LMG 22923 / VCD115</strain>
        <plasmid evidence="3">pDeide3</plasmid>
    </source>
</reference>
<organism evidence="2 3">
    <name type="scientific">Deinococcus deserti (strain DSM 17065 / CIP 109153 / LMG 22923 / VCD115)</name>
    <dbReference type="NCBI Taxonomy" id="546414"/>
    <lineage>
        <taxon>Bacteria</taxon>
        <taxon>Thermotogati</taxon>
        <taxon>Deinococcota</taxon>
        <taxon>Deinococci</taxon>
        <taxon>Deinococcales</taxon>
        <taxon>Deinococcaceae</taxon>
        <taxon>Deinococcus</taxon>
    </lineage>
</organism>
<feature type="compositionally biased region" description="Basic residues" evidence="1">
    <location>
        <begin position="1"/>
        <end position="14"/>
    </location>
</feature>
<feature type="compositionally biased region" description="Basic and acidic residues" evidence="1">
    <location>
        <begin position="34"/>
        <end position="51"/>
    </location>
</feature>
<evidence type="ECO:0000313" key="3">
    <source>
        <dbReference type="Proteomes" id="UP000002208"/>
    </source>
</evidence>
<dbReference type="EMBL" id="CP001117">
    <property type="protein sequence ID" value="AHX26571.1"/>
    <property type="molecule type" value="Genomic_DNA"/>
</dbReference>
<dbReference type="HOGENOM" id="CLU_2665035_0_0_0"/>
<feature type="region of interest" description="Disordered" evidence="1">
    <location>
        <begin position="1"/>
        <end position="75"/>
    </location>
</feature>
<dbReference type="AlphaFoldDB" id="X5HLN0"/>
<dbReference type="Proteomes" id="UP000002208">
    <property type="component" value="Plasmid 3"/>
</dbReference>
<keyword evidence="2" id="KW-0614">Plasmid</keyword>